<gene>
    <name evidence="2" type="ORF">CYY_006516</name>
</gene>
<organism evidence="2 3">
    <name type="scientific">Polysphondylium violaceum</name>
    <dbReference type="NCBI Taxonomy" id="133409"/>
    <lineage>
        <taxon>Eukaryota</taxon>
        <taxon>Amoebozoa</taxon>
        <taxon>Evosea</taxon>
        <taxon>Eumycetozoa</taxon>
        <taxon>Dictyostelia</taxon>
        <taxon>Dictyosteliales</taxon>
        <taxon>Dictyosteliaceae</taxon>
        <taxon>Polysphondylium</taxon>
    </lineage>
</organism>
<proteinExistence type="predicted"/>
<comment type="caution">
    <text evidence="2">The sequence shown here is derived from an EMBL/GenBank/DDBJ whole genome shotgun (WGS) entry which is preliminary data.</text>
</comment>
<protein>
    <submittedName>
        <fullName evidence="2">Uncharacterized protein</fullName>
    </submittedName>
</protein>
<dbReference type="Proteomes" id="UP000695562">
    <property type="component" value="Unassembled WGS sequence"/>
</dbReference>
<evidence type="ECO:0000313" key="2">
    <source>
        <dbReference type="EMBL" id="KAF2072173.1"/>
    </source>
</evidence>
<evidence type="ECO:0000256" key="1">
    <source>
        <dbReference type="SAM" id="MobiDB-lite"/>
    </source>
</evidence>
<dbReference type="OrthoDB" id="15256at2759"/>
<dbReference type="EMBL" id="AJWJ01000304">
    <property type="protein sequence ID" value="KAF2072173.1"/>
    <property type="molecule type" value="Genomic_DNA"/>
</dbReference>
<evidence type="ECO:0000313" key="3">
    <source>
        <dbReference type="Proteomes" id="UP000695562"/>
    </source>
</evidence>
<keyword evidence="3" id="KW-1185">Reference proteome</keyword>
<reference evidence="2" key="1">
    <citation type="submission" date="2020-01" db="EMBL/GenBank/DDBJ databases">
        <title>Development of genomics and gene disruption for Polysphondylium violaceum indicates a role for the polyketide synthase stlB in stalk morphogenesis.</title>
        <authorList>
            <person name="Narita B."/>
            <person name="Kawabe Y."/>
            <person name="Kin K."/>
            <person name="Saito T."/>
            <person name="Gibbs R."/>
            <person name="Kuspa A."/>
            <person name="Muzny D."/>
            <person name="Queller D."/>
            <person name="Richards S."/>
            <person name="Strassman J."/>
            <person name="Sucgang R."/>
            <person name="Worley K."/>
            <person name="Schaap P."/>
        </authorList>
    </citation>
    <scope>NUCLEOTIDE SEQUENCE</scope>
    <source>
        <strain evidence="2">QSvi11</strain>
    </source>
</reference>
<dbReference type="AlphaFoldDB" id="A0A8J4PR89"/>
<sequence>MSLLRLNLCDSVTGICFFEKTWKWSGTSIAEGICKLVLTFHKLSNEVGDTGEVKGVLFEAPTANQTFNPASSFSSSSSSNSNSINSSSNSSISSSSSSGGGGSNSTSPTGSISSTTSSNIRHSFHSRTPSTTGSSSTAKRIKQVVTAPPIRLSCEKDEKYKITVSVFYEKPNVEDQVKLFLLNVLQEFSHLYGASLPDLRPILNEMSEFPEKCTTKPEEILLKFKDFEKIADNIKIQSKLD</sequence>
<name>A0A8J4PR89_9MYCE</name>
<feature type="compositionally biased region" description="Low complexity" evidence="1">
    <location>
        <begin position="104"/>
        <end position="137"/>
    </location>
</feature>
<accession>A0A8J4PR89</accession>
<feature type="region of interest" description="Disordered" evidence="1">
    <location>
        <begin position="69"/>
        <end position="142"/>
    </location>
</feature>
<feature type="compositionally biased region" description="Low complexity" evidence="1">
    <location>
        <begin position="71"/>
        <end position="97"/>
    </location>
</feature>